<comment type="caution">
    <text evidence="1">The sequence shown here is derived from an EMBL/GenBank/DDBJ whole genome shotgun (WGS) entry which is preliminary data.</text>
</comment>
<keyword evidence="2" id="KW-1185">Reference proteome</keyword>
<dbReference type="AlphaFoldDB" id="A0A225DP90"/>
<evidence type="ECO:0008006" key="3">
    <source>
        <dbReference type="Google" id="ProtNLM"/>
    </source>
</evidence>
<evidence type="ECO:0000313" key="1">
    <source>
        <dbReference type="EMBL" id="OWK43121.1"/>
    </source>
</evidence>
<protein>
    <recommendedName>
        <fullName evidence="3">DUF4351 domain-containing protein</fullName>
    </recommendedName>
</protein>
<proteinExistence type="predicted"/>
<dbReference type="Proteomes" id="UP000214646">
    <property type="component" value="Unassembled WGS sequence"/>
</dbReference>
<name>A0A225DP90_9BACT</name>
<accession>A0A225DP90</accession>
<organism evidence="1 2">
    <name type="scientific">Fimbriiglobus ruber</name>
    <dbReference type="NCBI Taxonomy" id="1908690"/>
    <lineage>
        <taxon>Bacteria</taxon>
        <taxon>Pseudomonadati</taxon>
        <taxon>Planctomycetota</taxon>
        <taxon>Planctomycetia</taxon>
        <taxon>Gemmatales</taxon>
        <taxon>Gemmataceae</taxon>
        <taxon>Fimbriiglobus</taxon>
    </lineage>
</organism>
<sequence>MEMTESQVVNEWISRGEARGRLVGRRQSLLRLLTKRFSGAVPDEVVRFINEQESPEVLDHWFDAAVEVYTFPQFLAVLKM</sequence>
<reference evidence="2" key="1">
    <citation type="submission" date="2017-06" db="EMBL/GenBank/DDBJ databases">
        <title>Genome analysis of Fimbriiglobus ruber SP5, the first member of the order Planctomycetales with confirmed chitinolytic capability.</title>
        <authorList>
            <person name="Ravin N.V."/>
            <person name="Rakitin A.L."/>
            <person name="Ivanova A.A."/>
            <person name="Beletsky A.V."/>
            <person name="Kulichevskaya I.S."/>
            <person name="Mardanov A.V."/>
            <person name="Dedysh S.N."/>
        </authorList>
    </citation>
    <scope>NUCLEOTIDE SEQUENCE [LARGE SCALE GENOMIC DNA]</scope>
    <source>
        <strain evidence="2">SP5</strain>
    </source>
</reference>
<evidence type="ECO:0000313" key="2">
    <source>
        <dbReference type="Proteomes" id="UP000214646"/>
    </source>
</evidence>
<dbReference type="EMBL" id="NIDE01000004">
    <property type="protein sequence ID" value="OWK43121.1"/>
    <property type="molecule type" value="Genomic_DNA"/>
</dbReference>
<gene>
    <name evidence="1" type="ORF">FRUB_02720</name>
</gene>